<feature type="signal peptide" evidence="1">
    <location>
        <begin position="1"/>
        <end position="23"/>
    </location>
</feature>
<dbReference type="Pfam" id="PF22942">
    <property type="entry name" value="DUF7025"/>
    <property type="match status" value="1"/>
</dbReference>
<feature type="chain" id="PRO_5025351039" description="DUF7025 domain-containing protein" evidence="1">
    <location>
        <begin position="24"/>
        <end position="74"/>
    </location>
</feature>
<accession>A0A6A6EGZ8</accession>
<dbReference type="EMBL" id="ML994621">
    <property type="protein sequence ID" value="KAF2189146.1"/>
    <property type="molecule type" value="Genomic_DNA"/>
</dbReference>
<gene>
    <name evidence="3" type="ORF">K469DRAFT_562984</name>
</gene>
<evidence type="ECO:0000256" key="1">
    <source>
        <dbReference type="SAM" id="SignalP"/>
    </source>
</evidence>
<evidence type="ECO:0000313" key="3">
    <source>
        <dbReference type="EMBL" id="KAF2189146.1"/>
    </source>
</evidence>
<sequence length="74" mass="8976">KKITYNLLLALFKFNLEIYTTYCGTSVLRCFNYNYRKKRIELNSSKFFYINSCYINFDGKILREANIKYSILKF</sequence>
<dbReference type="InterPro" id="IPR054289">
    <property type="entry name" value="DUF7025"/>
</dbReference>
<evidence type="ECO:0000313" key="4">
    <source>
        <dbReference type="Proteomes" id="UP000800200"/>
    </source>
</evidence>
<feature type="domain" description="DUF7025" evidence="2">
    <location>
        <begin position="2"/>
        <end position="74"/>
    </location>
</feature>
<dbReference type="AlphaFoldDB" id="A0A6A6EGZ8"/>
<keyword evidence="4" id="KW-1185">Reference proteome</keyword>
<dbReference type="Proteomes" id="UP000800200">
    <property type="component" value="Unassembled WGS sequence"/>
</dbReference>
<reference evidence="3" key="1">
    <citation type="journal article" date="2020" name="Stud. Mycol.">
        <title>101 Dothideomycetes genomes: a test case for predicting lifestyles and emergence of pathogens.</title>
        <authorList>
            <person name="Haridas S."/>
            <person name="Albert R."/>
            <person name="Binder M."/>
            <person name="Bloem J."/>
            <person name="Labutti K."/>
            <person name="Salamov A."/>
            <person name="Andreopoulos B."/>
            <person name="Baker S."/>
            <person name="Barry K."/>
            <person name="Bills G."/>
            <person name="Bluhm B."/>
            <person name="Cannon C."/>
            <person name="Castanera R."/>
            <person name="Culley D."/>
            <person name="Daum C."/>
            <person name="Ezra D."/>
            <person name="Gonzalez J."/>
            <person name="Henrissat B."/>
            <person name="Kuo A."/>
            <person name="Liang C."/>
            <person name="Lipzen A."/>
            <person name="Lutzoni F."/>
            <person name="Magnuson J."/>
            <person name="Mondo S."/>
            <person name="Nolan M."/>
            <person name="Ohm R."/>
            <person name="Pangilinan J."/>
            <person name="Park H.-J."/>
            <person name="Ramirez L."/>
            <person name="Alfaro M."/>
            <person name="Sun H."/>
            <person name="Tritt A."/>
            <person name="Yoshinaga Y."/>
            <person name="Zwiers L.-H."/>
            <person name="Turgeon B."/>
            <person name="Goodwin S."/>
            <person name="Spatafora J."/>
            <person name="Crous P."/>
            <person name="Grigoriev I."/>
        </authorList>
    </citation>
    <scope>NUCLEOTIDE SEQUENCE</scope>
    <source>
        <strain evidence="3">CBS 207.26</strain>
    </source>
</reference>
<evidence type="ECO:0000259" key="2">
    <source>
        <dbReference type="Pfam" id="PF22942"/>
    </source>
</evidence>
<organism evidence="3 4">
    <name type="scientific">Zopfia rhizophila CBS 207.26</name>
    <dbReference type="NCBI Taxonomy" id="1314779"/>
    <lineage>
        <taxon>Eukaryota</taxon>
        <taxon>Fungi</taxon>
        <taxon>Dikarya</taxon>
        <taxon>Ascomycota</taxon>
        <taxon>Pezizomycotina</taxon>
        <taxon>Dothideomycetes</taxon>
        <taxon>Dothideomycetes incertae sedis</taxon>
        <taxon>Zopfiaceae</taxon>
        <taxon>Zopfia</taxon>
    </lineage>
</organism>
<name>A0A6A6EGZ8_9PEZI</name>
<keyword evidence="1" id="KW-0732">Signal</keyword>
<proteinExistence type="predicted"/>
<protein>
    <recommendedName>
        <fullName evidence="2">DUF7025 domain-containing protein</fullName>
    </recommendedName>
</protein>
<feature type="non-terminal residue" evidence="3">
    <location>
        <position position="1"/>
    </location>
</feature>